<dbReference type="GO" id="GO:0052908">
    <property type="term" value="F:16S rRNA (adenine(1518)-N(6)/adenine(1519)-N(6))-dimethyltransferase activity"/>
    <property type="evidence" value="ECO:0007669"/>
    <property type="project" value="UniProtKB-EC"/>
</dbReference>
<organism evidence="10 11">
    <name type="scientific">Candidatus Scatavimonas merdigallinarum</name>
    <dbReference type="NCBI Taxonomy" id="2840914"/>
    <lineage>
        <taxon>Bacteria</taxon>
        <taxon>Bacillati</taxon>
        <taxon>Bacillota</taxon>
        <taxon>Clostridia</taxon>
        <taxon>Eubacteriales</taxon>
        <taxon>Oscillospiraceae</taxon>
        <taxon>Oscillospiraceae incertae sedis</taxon>
        <taxon>Candidatus Scatavimonas</taxon>
    </lineage>
</organism>
<comment type="function">
    <text evidence="7">Specifically dimethylates two adjacent adenosines (A1518 and A1519) in the loop of a conserved hairpin near the 3'-end of 16S rRNA in the 30S particle. May play a critical role in biogenesis of 30S subunits.</text>
</comment>
<evidence type="ECO:0000256" key="5">
    <source>
        <dbReference type="ARBA" id="ARBA00022691"/>
    </source>
</evidence>
<proteinExistence type="inferred from homology"/>
<evidence type="ECO:0000259" key="9">
    <source>
        <dbReference type="SMART" id="SM00650"/>
    </source>
</evidence>
<feature type="binding site" evidence="7 8">
    <location>
        <position position="101"/>
    </location>
    <ligand>
        <name>S-adenosyl-L-methionine</name>
        <dbReference type="ChEBI" id="CHEBI:59789"/>
    </ligand>
</feature>
<feature type="binding site" evidence="7 8">
    <location>
        <position position="55"/>
    </location>
    <ligand>
        <name>S-adenosyl-L-methionine</name>
        <dbReference type="ChEBI" id="CHEBI:59789"/>
    </ligand>
</feature>
<accession>A0A9D1CTL0</accession>
<dbReference type="PANTHER" id="PTHR11727:SF7">
    <property type="entry name" value="DIMETHYLADENOSINE TRANSFERASE-RELATED"/>
    <property type="match status" value="1"/>
</dbReference>
<dbReference type="GO" id="GO:0003723">
    <property type="term" value="F:RNA binding"/>
    <property type="evidence" value="ECO:0007669"/>
    <property type="project" value="UniProtKB-UniRule"/>
</dbReference>
<keyword evidence="1 7" id="KW-0963">Cytoplasm</keyword>
<dbReference type="InterPro" id="IPR023165">
    <property type="entry name" value="rRNA_Ade_diMease-like_C"/>
</dbReference>
<dbReference type="GO" id="GO:0005829">
    <property type="term" value="C:cytosol"/>
    <property type="evidence" value="ECO:0007669"/>
    <property type="project" value="TreeGrafter"/>
</dbReference>
<feature type="binding site" evidence="7 8">
    <location>
        <position position="28"/>
    </location>
    <ligand>
        <name>S-adenosyl-L-methionine</name>
        <dbReference type="ChEBI" id="CHEBI:59789"/>
    </ligand>
</feature>
<evidence type="ECO:0000313" key="10">
    <source>
        <dbReference type="EMBL" id="HIQ79987.1"/>
    </source>
</evidence>
<evidence type="ECO:0000256" key="2">
    <source>
        <dbReference type="ARBA" id="ARBA00022552"/>
    </source>
</evidence>
<name>A0A9D1CTL0_9FIRM</name>
<dbReference type="EMBL" id="DVFW01000013">
    <property type="protein sequence ID" value="HIQ79987.1"/>
    <property type="molecule type" value="Genomic_DNA"/>
</dbReference>
<keyword evidence="2 7" id="KW-0698">rRNA processing</keyword>
<keyword evidence="6 7" id="KW-0694">RNA-binding</keyword>
<dbReference type="SUPFAM" id="SSF53335">
    <property type="entry name" value="S-adenosyl-L-methionine-dependent methyltransferases"/>
    <property type="match status" value="1"/>
</dbReference>
<feature type="binding site" evidence="7 8">
    <location>
        <position position="30"/>
    </location>
    <ligand>
        <name>S-adenosyl-L-methionine</name>
        <dbReference type="ChEBI" id="CHEBI:59789"/>
    </ligand>
</feature>
<dbReference type="PANTHER" id="PTHR11727">
    <property type="entry name" value="DIMETHYLADENOSINE TRANSFERASE"/>
    <property type="match status" value="1"/>
</dbReference>
<dbReference type="AlphaFoldDB" id="A0A9D1CTL0"/>
<comment type="similarity">
    <text evidence="7">Belongs to the class I-like SAM-binding methyltransferase superfamily. rRNA adenine N(6)-methyltransferase family. RsmA subfamily.</text>
</comment>
<dbReference type="PROSITE" id="PS01131">
    <property type="entry name" value="RRNA_A_DIMETH"/>
    <property type="match status" value="1"/>
</dbReference>
<feature type="domain" description="Ribosomal RNA adenine methylase transferase N-terminal" evidence="9">
    <location>
        <begin position="35"/>
        <end position="210"/>
    </location>
</feature>
<dbReference type="Pfam" id="PF00398">
    <property type="entry name" value="RrnaAD"/>
    <property type="match status" value="1"/>
</dbReference>
<keyword evidence="5 7" id="KW-0949">S-adenosyl-L-methionine</keyword>
<sequence length="294" mass="32223">MKQLTNIATIRSILNRYGFTFSKALGQNFLINPSVCPRMARESGAGKGVGVLEIGPGLGVLTCELAKLAEKVVAIELDARLLPVLDETLGAFDHVKVVRGDVLKLDLNKLIEREFAGMQVCVCANLPYYITSPVIMKLLEEQTRAAAITVMVQKEAAQRICAPAGTRQCGAVTIAVRYYCEPQMLFEVSAGSFLPAPKVDSAVIQLKPYKNPPWQTEDTALFFRVVKSAFAQRRKTLLNALASGLALDKEEICTVLKAAMVGHSLRAEQLSMEQFASVTNTLYGYLQEKEGYML</sequence>
<dbReference type="InterPro" id="IPR011530">
    <property type="entry name" value="rRNA_adenine_dimethylase"/>
</dbReference>
<dbReference type="InterPro" id="IPR020598">
    <property type="entry name" value="rRNA_Ade_methylase_Trfase_N"/>
</dbReference>
<feature type="binding site" evidence="7 8">
    <location>
        <position position="76"/>
    </location>
    <ligand>
        <name>S-adenosyl-L-methionine</name>
        <dbReference type="ChEBI" id="CHEBI:59789"/>
    </ligand>
</feature>
<evidence type="ECO:0000256" key="6">
    <source>
        <dbReference type="ARBA" id="ARBA00022884"/>
    </source>
</evidence>
<dbReference type="InterPro" id="IPR029063">
    <property type="entry name" value="SAM-dependent_MTases_sf"/>
</dbReference>
<feature type="binding site" evidence="7 8">
    <location>
        <position position="125"/>
    </location>
    <ligand>
        <name>S-adenosyl-L-methionine</name>
        <dbReference type="ChEBI" id="CHEBI:59789"/>
    </ligand>
</feature>
<dbReference type="Gene3D" id="1.10.8.100">
    <property type="entry name" value="Ribosomal RNA adenine dimethylase-like, domain 2"/>
    <property type="match status" value="1"/>
</dbReference>
<evidence type="ECO:0000256" key="8">
    <source>
        <dbReference type="PROSITE-ProRule" id="PRU01026"/>
    </source>
</evidence>
<dbReference type="HAMAP" id="MF_00607">
    <property type="entry name" value="16SrRNA_methyltr_A"/>
    <property type="match status" value="1"/>
</dbReference>
<reference evidence="10" key="1">
    <citation type="submission" date="2020-10" db="EMBL/GenBank/DDBJ databases">
        <authorList>
            <person name="Gilroy R."/>
        </authorList>
    </citation>
    <scope>NUCLEOTIDE SEQUENCE</scope>
    <source>
        <strain evidence="10">ChiSjej1B19-3389</strain>
    </source>
</reference>
<dbReference type="PROSITE" id="PS51689">
    <property type="entry name" value="SAM_RNA_A_N6_MT"/>
    <property type="match status" value="1"/>
</dbReference>
<comment type="caution">
    <text evidence="10">The sequence shown here is derived from an EMBL/GenBank/DDBJ whole genome shotgun (WGS) entry which is preliminary data.</text>
</comment>
<comment type="catalytic activity">
    <reaction evidence="7">
        <text>adenosine(1518)/adenosine(1519) in 16S rRNA + 4 S-adenosyl-L-methionine = N(6)-dimethyladenosine(1518)/N(6)-dimethyladenosine(1519) in 16S rRNA + 4 S-adenosyl-L-homocysteine + 4 H(+)</text>
        <dbReference type="Rhea" id="RHEA:19609"/>
        <dbReference type="Rhea" id="RHEA-COMP:10232"/>
        <dbReference type="Rhea" id="RHEA-COMP:10233"/>
        <dbReference type="ChEBI" id="CHEBI:15378"/>
        <dbReference type="ChEBI" id="CHEBI:57856"/>
        <dbReference type="ChEBI" id="CHEBI:59789"/>
        <dbReference type="ChEBI" id="CHEBI:74411"/>
        <dbReference type="ChEBI" id="CHEBI:74493"/>
        <dbReference type="EC" id="2.1.1.182"/>
    </reaction>
</comment>
<evidence type="ECO:0000256" key="7">
    <source>
        <dbReference type="HAMAP-Rule" id="MF_00607"/>
    </source>
</evidence>
<evidence type="ECO:0000256" key="3">
    <source>
        <dbReference type="ARBA" id="ARBA00022603"/>
    </source>
</evidence>
<dbReference type="EC" id="2.1.1.182" evidence="7"/>
<dbReference type="CDD" id="cd02440">
    <property type="entry name" value="AdoMet_MTases"/>
    <property type="match status" value="1"/>
</dbReference>
<dbReference type="Proteomes" id="UP000886787">
    <property type="component" value="Unassembled WGS sequence"/>
</dbReference>
<protein>
    <recommendedName>
        <fullName evidence="7">Ribosomal RNA small subunit methyltransferase A</fullName>
        <ecNumber evidence="7">2.1.1.182</ecNumber>
    </recommendedName>
    <alternativeName>
        <fullName evidence="7">16S rRNA (adenine(1518)-N(6)/adenine(1519)-N(6))-dimethyltransferase</fullName>
    </alternativeName>
    <alternativeName>
        <fullName evidence="7">16S rRNA dimethyladenosine transferase</fullName>
    </alternativeName>
    <alternativeName>
        <fullName evidence="7">16S rRNA dimethylase</fullName>
    </alternativeName>
    <alternativeName>
        <fullName evidence="7">S-adenosylmethionine-6-N', N'-adenosyl(rRNA) dimethyltransferase</fullName>
    </alternativeName>
</protein>
<evidence type="ECO:0000313" key="11">
    <source>
        <dbReference type="Proteomes" id="UP000886787"/>
    </source>
</evidence>
<keyword evidence="3 7" id="KW-0489">Methyltransferase</keyword>
<dbReference type="Gene3D" id="3.40.50.150">
    <property type="entry name" value="Vaccinia Virus protein VP39"/>
    <property type="match status" value="1"/>
</dbReference>
<evidence type="ECO:0000256" key="1">
    <source>
        <dbReference type="ARBA" id="ARBA00022490"/>
    </source>
</evidence>
<dbReference type="NCBIfam" id="TIGR00755">
    <property type="entry name" value="ksgA"/>
    <property type="match status" value="1"/>
</dbReference>
<keyword evidence="4 7" id="KW-0808">Transferase</keyword>
<dbReference type="InterPro" id="IPR020596">
    <property type="entry name" value="rRNA_Ade_Mease_Trfase_CS"/>
</dbReference>
<dbReference type="SMART" id="SM00650">
    <property type="entry name" value="rADc"/>
    <property type="match status" value="1"/>
</dbReference>
<evidence type="ECO:0000256" key="4">
    <source>
        <dbReference type="ARBA" id="ARBA00022679"/>
    </source>
</evidence>
<dbReference type="InterPro" id="IPR001737">
    <property type="entry name" value="KsgA/Erm"/>
</dbReference>
<dbReference type="FunFam" id="3.40.50.150:FF:000023">
    <property type="entry name" value="Ribosomal RNA small subunit methyltransferase A"/>
    <property type="match status" value="1"/>
</dbReference>
<reference evidence="10" key="2">
    <citation type="journal article" date="2021" name="PeerJ">
        <title>Extensive microbial diversity within the chicken gut microbiome revealed by metagenomics and culture.</title>
        <authorList>
            <person name="Gilroy R."/>
            <person name="Ravi A."/>
            <person name="Getino M."/>
            <person name="Pursley I."/>
            <person name="Horton D.L."/>
            <person name="Alikhan N.F."/>
            <person name="Baker D."/>
            <person name="Gharbi K."/>
            <person name="Hall N."/>
            <person name="Watson M."/>
            <person name="Adriaenssens E.M."/>
            <person name="Foster-Nyarko E."/>
            <person name="Jarju S."/>
            <person name="Secka A."/>
            <person name="Antonio M."/>
            <person name="Oren A."/>
            <person name="Chaudhuri R.R."/>
            <person name="La Ragione R."/>
            <person name="Hildebrand F."/>
            <person name="Pallen M.J."/>
        </authorList>
    </citation>
    <scope>NUCLEOTIDE SEQUENCE</scope>
    <source>
        <strain evidence="10">ChiSjej1B19-3389</strain>
    </source>
</reference>
<gene>
    <name evidence="7 10" type="primary">rsmA</name>
    <name evidence="7" type="synonym">ksgA</name>
    <name evidence="10" type="ORF">IAD32_01720</name>
</gene>
<comment type="subcellular location">
    <subcellularLocation>
        <location evidence="7">Cytoplasm</location>
    </subcellularLocation>
</comment>